<evidence type="ECO:0000313" key="2">
    <source>
        <dbReference type="EMBL" id="NER26810.1"/>
    </source>
</evidence>
<name>A0A6B3N5G7_9CYAN</name>
<proteinExistence type="predicted"/>
<dbReference type="Pfam" id="PF04020">
    <property type="entry name" value="Phage_holin_4_2"/>
    <property type="match status" value="1"/>
</dbReference>
<keyword evidence="1" id="KW-1133">Transmembrane helix</keyword>
<reference evidence="2" key="1">
    <citation type="submission" date="2019-11" db="EMBL/GenBank/DDBJ databases">
        <title>Genomic insights into an expanded diversity of filamentous marine cyanobacteria reveals the extraordinary biosynthetic potential of Moorea and Okeania.</title>
        <authorList>
            <person name="Ferreira Leao T."/>
            <person name="Wang M."/>
            <person name="Moss N."/>
            <person name="Da Silva R."/>
            <person name="Sanders J."/>
            <person name="Nurk S."/>
            <person name="Gurevich A."/>
            <person name="Humphrey G."/>
            <person name="Reher R."/>
            <person name="Zhu Q."/>
            <person name="Belda-Ferre P."/>
            <person name="Glukhov E."/>
            <person name="Rex R."/>
            <person name="Dorrestein P.C."/>
            <person name="Knight R."/>
            <person name="Pevzner P."/>
            <person name="Gerwick W.H."/>
            <person name="Gerwick L."/>
        </authorList>
    </citation>
    <scope>NUCLEOTIDE SEQUENCE</scope>
    <source>
        <strain evidence="2">SIO1C4</strain>
    </source>
</reference>
<dbReference type="PANTHER" id="PTHR37309">
    <property type="entry name" value="SLR0284 PROTEIN"/>
    <property type="match status" value="1"/>
</dbReference>
<feature type="transmembrane region" description="Helical" evidence="1">
    <location>
        <begin position="6"/>
        <end position="23"/>
    </location>
</feature>
<sequence length="122" mass="13145">MTLSQLLILWLVTSVSFFIISKLPTGVDIDSFGKAVISAAVFGILNALSRPLVKTLDLPSDELAIVLFAIIFNAIIFGLAAFLVPGFRLRWGIGSALLGSIALTIVNHLIHKLLLQSVVLNF</sequence>
<evidence type="ECO:0000256" key="1">
    <source>
        <dbReference type="SAM" id="Phobius"/>
    </source>
</evidence>
<comment type="caution">
    <text evidence="2">The sequence shown here is derived from an EMBL/GenBank/DDBJ whole genome shotgun (WGS) entry which is preliminary data.</text>
</comment>
<gene>
    <name evidence="2" type="ORF">F6J89_04065</name>
</gene>
<organism evidence="2">
    <name type="scientific">Symploca sp. SIO1C4</name>
    <dbReference type="NCBI Taxonomy" id="2607765"/>
    <lineage>
        <taxon>Bacteria</taxon>
        <taxon>Bacillati</taxon>
        <taxon>Cyanobacteriota</taxon>
        <taxon>Cyanophyceae</taxon>
        <taxon>Coleofasciculales</taxon>
        <taxon>Coleofasciculaceae</taxon>
        <taxon>Symploca</taxon>
    </lineage>
</organism>
<keyword evidence="1" id="KW-0472">Membrane</keyword>
<keyword evidence="1" id="KW-0812">Transmembrane</keyword>
<feature type="transmembrane region" description="Helical" evidence="1">
    <location>
        <begin position="91"/>
        <end position="110"/>
    </location>
</feature>
<accession>A0A6B3N5G7</accession>
<protein>
    <submittedName>
        <fullName evidence="2">Phage holin family protein</fullName>
    </submittedName>
</protein>
<dbReference type="PANTHER" id="PTHR37309:SF1">
    <property type="entry name" value="SLR0284 PROTEIN"/>
    <property type="match status" value="1"/>
</dbReference>
<feature type="transmembrane region" description="Helical" evidence="1">
    <location>
        <begin position="65"/>
        <end position="84"/>
    </location>
</feature>
<dbReference type="InterPro" id="IPR007165">
    <property type="entry name" value="Phage_holin_4_2"/>
</dbReference>
<dbReference type="AlphaFoldDB" id="A0A6B3N5G7"/>
<dbReference type="EMBL" id="JAAHFQ010000051">
    <property type="protein sequence ID" value="NER26810.1"/>
    <property type="molecule type" value="Genomic_DNA"/>
</dbReference>